<comment type="caution">
    <text evidence="2">The sequence shown here is derived from an EMBL/GenBank/DDBJ whole genome shotgun (WGS) entry which is preliminary data.</text>
</comment>
<dbReference type="RefSeq" id="WP_118031817.1">
    <property type="nucleotide sequence ID" value="NZ_QRUH01000031.1"/>
</dbReference>
<keyword evidence="1" id="KW-1133">Transmembrane helix</keyword>
<gene>
    <name evidence="2" type="ORF">DWY46_19140</name>
</gene>
<name>A0A412EKT4_9FIRM</name>
<accession>A0A412EKT4</accession>
<keyword evidence="1" id="KW-0812">Transmembrane</keyword>
<evidence type="ECO:0000313" key="3">
    <source>
        <dbReference type="Proteomes" id="UP000285839"/>
    </source>
</evidence>
<sequence length="101" mass="11562">MSIQEFIQFFLSICGGVSIIGGAAAVVFKWITPAFRLNKRVETLEEHDKRDYESLQRIAERDSLILEVLSTMLDSQISGNNVEELKKTKQKLTNYLAQNQR</sequence>
<dbReference type="EMBL" id="QRUH01000031">
    <property type="protein sequence ID" value="RGR44298.1"/>
    <property type="molecule type" value="Genomic_DNA"/>
</dbReference>
<organism evidence="2 3">
    <name type="scientific">Blautia obeum</name>
    <dbReference type="NCBI Taxonomy" id="40520"/>
    <lineage>
        <taxon>Bacteria</taxon>
        <taxon>Bacillati</taxon>
        <taxon>Bacillota</taxon>
        <taxon>Clostridia</taxon>
        <taxon>Lachnospirales</taxon>
        <taxon>Lachnospiraceae</taxon>
        <taxon>Blautia</taxon>
    </lineage>
</organism>
<proteinExistence type="predicted"/>
<dbReference type="Proteomes" id="UP000285839">
    <property type="component" value="Unassembled WGS sequence"/>
</dbReference>
<feature type="transmembrane region" description="Helical" evidence="1">
    <location>
        <begin position="6"/>
        <end position="31"/>
    </location>
</feature>
<protein>
    <submittedName>
        <fullName evidence="2">CTP synthase</fullName>
    </submittedName>
</protein>
<evidence type="ECO:0000256" key="1">
    <source>
        <dbReference type="SAM" id="Phobius"/>
    </source>
</evidence>
<keyword evidence="1" id="KW-0472">Membrane</keyword>
<evidence type="ECO:0000313" key="2">
    <source>
        <dbReference type="EMBL" id="RGR44298.1"/>
    </source>
</evidence>
<dbReference type="AlphaFoldDB" id="A0A412EKT4"/>
<reference evidence="2 3" key="1">
    <citation type="submission" date="2018-08" db="EMBL/GenBank/DDBJ databases">
        <title>A genome reference for cultivated species of the human gut microbiota.</title>
        <authorList>
            <person name="Zou Y."/>
            <person name="Xue W."/>
            <person name="Luo G."/>
        </authorList>
    </citation>
    <scope>NUCLEOTIDE SEQUENCE [LARGE SCALE GENOMIC DNA]</scope>
    <source>
        <strain evidence="2 3">AF25-21</strain>
    </source>
</reference>